<evidence type="ECO:0000313" key="2">
    <source>
        <dbReference type="EMBL" id="HFH28112.1"/>
    </source>
</evidence>
<gene>
    <name evidence="2" type="ORF">ENS59_01160</name>
</gene>
<organism evidence="2">
    <name type="scientific">Gracilinema caldarium</name>
    <dbReference type="NCBI Taxonomy" id="215591"/>
    <lineage>
        <taxon>Bacteria</taxon>
        <taxon>Pseudomonadati</taxon>
        <taxon>Spirochaetota</taxon>
        <taxon>Spirochaetia</taxon>
        <taxon>Spirochaetales</taxon>
        <taxon>Breznakiellaceae</taxon>
        <taxon>Gracilinema</taxon>
    </lineage>
</organism>
<accession>A0A7C3E0F8</accession>
<feature type="transmembrane region" description="Helical" evidence="1">
    <location>
        <begin position="73"/>
        <end position="89"/>
    </location>
</feature>
<feature type="transmembrane region" description="Helical" evidence="1">
    <location>
        <begin position="136"/>
        <end position="156"/>
    </location>
</feature>
<dbReference type="EMBL" id="DSVL01000035">
    <property type="protein sequence ID" value="HFH28112.1"/>
    <property type="molecule type" value="Genomic_DNA"/>
</dbReference>
<feature type="transmembrane region" description="Helical" evidence="1">
    <location>
        <begin position="101"/>
        <end position="124"/>
    </location>
</feature>
<feature type="transmembrane region" description="Helical" evidence="1">
    <location>
        <begin position="16"/>
        <end position="33"/>
    </location>
</feature>
<reference evidence="2" key="1">
    <citation type="journal article" date="2020" name="mSystems">
        <title>Genome- and Community-Level Interaction Insights into Carbon Utilization and Element Cycling Functions of Hydrothermarchaeota in Hydrothermal Sediment.</title>
        <authorList>
            <person name="Zhou Z."/>
            <person name="Liu Y."/>
            <person name="Xu W."/>
            <person name="Pan J."/>
            <person name="Luo Z.H."/>
            <person name="Li M."/>
        </authorList>
    </citation>
    <scope>NUCLEOTIDE SEQUENCE [LARGE SCALE GENOMIC DNA]</scope>
    <source>
        <strain evidence="2">SpSt-503</strain>
    </source>
</reference>
<keyword evidence="1" id="KW-0472">Membrane</keyword>
<evidence type="ECO:0000256" key="1">
    <source>
        <dbReference type="SAM" id="Phobius"/>
    </source>
</evidence>
<proteinExistence type="predicted"/>
<keyword evidence="1" id="KW-0812">Transmembrane</keyword>
<sequence>MNILEAILKDVELGNMANAFVGTILIFTMPFPQRYWKFGGKNADLLFYSTAVWNFIYTTWNACFVYAEGVAYFGGTICILMAALIYPLLKRRPELYIISRIYTLAIHLLMRSMAGTVFTTFMNFTPLYSESFKNGWGIVNVAFAVPYMFWYLRVLFNGQAEEKFICTSASEELEAA</sequence>
<dbReference type="AlphaFoldDB" id="A0A7C3E0F8"/>
<name>A0A7C3E0F8_9SPIR</name>
<comment type="caution">
    <text evidence="2">The sequence shown here is derived from an EMBL/GenBank/DDBJ whole genome shotgun (WGS) entry which is preliminary data.</text>
</comment>
<keyword evidence="1" id="KW-1133">Transmembrane helix</keyword>
<protein>
    <submittedName>
        <fullName evidence="2">Uncharacterized protein</fullName>
    </submittedName>
</protein>